<dbReference type="Proteomes" id="UP001273531">
    <property type="component" value="Unassembled WGS sequence"/>
</dbReference>
<dbReference type="InterPro" id="IPR025638">
    <property type="entry name" value="DUF4336"/>
</dbReference>
<comment type="caution">
    <text evidence="1">The sequence shown here is derived from an EMBL/GenBank/DDBJ whole genome shotgun (WGS) entry which is preliminary data.</text>
</comment>
<dbReference type="EMBL" id="JAWJEJ010000001">
    <property type="protein sequence ID" value="MDV3455475.1"/>
    <property type="molecule type" value="Genomic_DNA"/>
</dbReference>
<accession>A0ABU3Y263</accession>
<dbReference type="PANTHER" id="PTHR33835">
    <property type="entry name" value="YALI0C07656P"/>
    <property type="match status" value="1"/>
</dbReference>
<dbReference type="RefSeq" id="WP_317224695.1">
    <property type="nucleotide sequence ID" value="NZ_JAWJEJ010000001.1"/>
</dbReference>
<keyword evidence="2" id="KW-1185">Reference proteome</keyword>
<reference evidence="1 2" key="1">
    <citation type="submission" date="2023-10" db="EMBL/GenBank/DDBJ databases">
        <title>Sphingomonas sp. HF-S4 16S ribosomal RNA gene Genome sequencing and assembly.</title>
        <authorList>
            <person name="Lee H."/>
        </authorList>
    </citation>
    <scope>NUCLEOTIDE SEQUENCE [LARGE SCALE GENOMIC DNA]</scope>
    <source>
        <strain evidence="1 2">HF-S4</strain>
    </source>
</reference>
<gene>
    <name evidence="1" type="ORF">RZN05_00650</name>
</gene>
<dbReference type="SUPFAM" id="SSF56281">
    <property type="entry name" value="Metallo-hydrolase/oxidoreductase"/>
    <property type="match status" value="1"/>
</dbReference>
<sequence>MAAILEKWEVGPHGPLVDIDEGLMTVEGEIVMPLGRFPRRMTVIALEGGGTAVWSAIALHEPEMERIESLGTPRFLIVPNQAHRLDSRIWKRRYPGMQVLAPPSGRNKVAEAVPVDATVDIIGDPALVLAKIAGAKLDEFALQVHRPSGTTLILNDVIGHVRHPHGIGAWLLARLMGFGVNGPRVPRIVRRMMIDDPHALAAQLRDWAALPDLKRIIVSHGEPIEDDPAAALRKVADSLD</sequence>
<name>A0ABU3Y263_9SPHN</name>
<dbReference type="PANTHER" id="PTHR33835:SF1">
    <property type="entry name" value="METALLO-BETA-LACTAMASE DOMAIN-CONTAINING PROTEIN"/>
    <property type="match status" value="1"/>
</dbReference>
<organism evidence="1 2">
    <name type="scientific">Sphingomonas agrestis</name>
    <dbReference type="NCBI Taxonomy" id="3080540"/>
    <lineage>
        <taxon>Bacteria</taxon>
        <taxon>Pseudomonadati</taxon>
        <taxon>Pseudomonadota</taxon>
        <taxon>Alphaproteobacteria</taxon>
        <taxon>Sphingomonadales</taxon>
        <taxon>Sphingomonadaceae</taxon>
        <taxon>Sphingomonas</taxon>
    </lineage>
</organism>
<evidence type="ECO:0000313" key="2">
    <source>
        <dbReference type="Proteomes" id="UP001273531"/>
    </source>
</evidence>
<evidence type="ECO:0000313" key="1">
    <source>
        <dbReference type="EMBL" id="MDV3455475.1"/>
    </source>
</evidence>
<proteinExistence type="predicted"/>
<protein>
    <submittedName>
        <fullName evidence="1">Uncharacterized protein</fullName>
    </submittedName>
</protein>
<dbReference type="InterPro" id="IPR036866">
    <property type="entry name" value="RibonucZ/Hydroxyglut_hydro"/>
</dbReference>